<evidence type="ECO:0000313" key="2">
    <source>
        <dbReference type="EMBL" id="EUA12671.1"/>
    </source>
</evidence>
<name>X7Z0U0_MYCXE</name>
<feature type="transmembrane region" description="Helical" evidence="1">
    <location>
        <begin position="23"/>
        <end position="43"/>
    </location>
</feature>
<keyword evidence="1" id="KW-0472">Membrane</keyword>
<dbReference type="AlphaFoldDB" id="X7Z0U0"/>
<accession>X7Z0U0</accession>
<organism evidence="2">
    <name type="scientific">Mycobacterium xenopi 4042</name>
    <dbReference type="NCBI Taxonomy" id="1299334"/>
    <lineage>
        <taxon>Bacteria</taxon>
        <taxon>Bacillati</taxon>
        <taxon>Actinomycetota</taxon>
        <taxon>Actinomycetes</taxon>
        <taxon>Mycobacteriales</taxon>
        <taxon>Mycobacteriaceae</taxon>
        <taxon>Mycobacterium</taxon>
    </lineage>
</organism>
<comment type="caution">
    <text evidence="2">The sequence shown here is derived from an EMBL/GenBank/DDBJ whole genome shotgun (WGS) entry which is preliminary data.</text>
</comment>
<protein>
    <submittedName>
        <fullName evidence="2">Uncharacterized protein</fullName>
    </submittedName>
</protein>
<gene>
    <name evidence="2" type="ORF">I553_4065</name>
</gene>
<dbReference type="EMBL" id="JAOB01000083">
    <property type="protein sequence ID" value="EUA12671.1"/>
    <property type="molecule type" value="Genomic_DNA"/>
</dbReference>
<sequence length="44" mass="4434">MAGVAVDRRRVPLPVAGQHVGEALAMAVPAAVLTGMCGAMLGWC</sequence>
<keyword evidence="1" id="KW-1133">Transmembrane helix</keyword>
<reference evidence="2" key="1">
    <citation type="submission" date="2014-01" db="EMBL/GenBank/DDBJ databases">
        <authorList>
            <person name="Brown-Elliot B."/>
            <person name="Wallace R."/>
            <person name="Lenaerts A."/>
            <person name="Ordway D."/>
            <person name="DeGroote M.A."/>
            <person name="Parker T."/>
            <person name="Sizemore C."/>
            <person name="Tallon L.J."/>
            <person name="Sadzewicz L.K."/>
            <person name="Sengamalay N."/>
            <person name="Fraser C.M."/>
            <person name="Hine E."/>
            <person name="Shefchek K.A."/>
            <person name="Das S.P."/>
            <person name="Tettelin H."/>
        </authorList>
    </citation>
    <scope>NUCLEOTIDE SEQUENCE [LARGE SCALE GENOMIC DNA]</scope>
    <source>
        <strain evidence="2">4042</strain>
    </source>
</reference>
<proteinExistence type="predicted"/>
<evidence type="ECO:0000256" key="1">
    <source>
        <dbReference type="SAM" id="Phobius"/>
    </source>
</evidence>
<keyword evidence="1" id="KW-0812">Transmembrane</keyword>